<sequence length="888" mass="100652">MAMEDRSRIWSTGNINHGFFSDNLQQQPLPLQRLQTPGNLSLLSAPVRANGSAGGNELINGAGNGSLAVASTTASANGKQLPYQPIGTNLVGIQSRFRRSYYHKVVLGGLLALVVFLLIAIIVLSLSIKKSSSICRSRECIRTAASLIYAMDEQTDPCEDFYQFTCGRWAEEHPRPDSVTSNDWFRERQAHIMRLVREFLRSNISRAEPEAVGKAKTMYKGCMDTKQLDARDLEPLVGYLLRFGLPILPSSLNLTLGSGSKYASASANRSYNWLESIVAIKQHLSMDLIFGFDVFPDPFNRTINRIALGTPETDSAFPFNNDDSHKLLRKIHRKTIFMTNSDDDEDDNEEDRESEEEEAARQTSAGMAAYLHYVRKVIEKYLLYVDPGVNQEEATQGITELVKQGVKVAKKVHELKEDAENMTKPSKNPADDIIYISLLDLQNQTDKNIAPKTLPIWLRYMELILKGTKHAGNPQMTSNLTIITSQADILYLQHVVEYLEETPASHIESYLWLSTIEELVLHTTSAMRLLHSEYMRVAIGTEGSTPRSLYCANGVNSLFGMAVSYVLADEEFTREKLPRVQRMLSDIRRSFDRLVKATSWMDEATKRKTIQKSAEMKSFIGFPSWLRNASALNDYYEGAEVNASTHLENLMDFVHWQMMEKLNEMDKPEPIGWATSPSNVNAFHTFQSNAITVPIAILQYPFYDLGLEALNYGSIGTILGHELTHGFDDSGRRFDRAGNMVEWWSNRTIDEYINRTECFVEQYSRYHLEDIDEYIDGELTLGENIADNGGMREAFYAYRLYVKEVGRERAKLPGLEHYTHEQLFFISFGNLWCETYTPAASRYALSDSHCPGQMRLRGVLSNSEEFARTFKCARGTPMNPSQPKCRIW</sequence>
<keyword evidence="10" id="KW-1133">Transmembrane helix</keyword>
<keyword evidence="13" id="KW-1185">Reference proteome</keyword>
<evidence type="ECO:0000256" key="1">
    <source>
        <dbReference type="ARBA" id="ARBA00001947"/>
    </source>
</evidence>
<accession>A0A6P4JQ96</accession>
<evidence type="ECO:0000313" key="14">
    <source>
        <dbReference type="RefSeq" id="XP_017036789.1"/>
    </source>
</evidence>
<dbReference type="RefSeq" id="XP_017036789.1">
    <property type="nucleotide sequence ID" value="XM_017181300.3"/>
</dbReference>
<dbReference type="OrthoDB" id="6475849at2759"/>
<comment type="subcellular location">
    <subcellularLocation>
        <location evidence="2">Cell membrane</location>
        <topology evidence="2">Single-pass type II membrane protein</topology>
    </subcellularLocation>
</comment>
<protein>
    <submittedName>
        <fullName evidence="14">Endothelin-converting enzyme homolog</fullName>
    </submittedName>
</protein>
<feature type="domain" description="Peptidase M13 N-terminal" evidence="12">
    <location>
        <begin position="157"/>
        <end position="623"/>
    </location>
</feature>
<evidence type="ECO:0000256" key="4">
    <source>
        <dbReference type="ARBA" id="ARBA00022670"/>
    </source>
</evidence>
<evidence type="ECO:0000256" key="5">
    <source>
        <dbReference type="ARBA" id="ARBA00022723"/>
    </source>
</evidence>
<dbReference type="PANTHER" id="PTHR11733">
    <property type="entry name" value="ZINC METALLOPROTEASE FAMILY M13 NEPRILYSIN-RELATED"/>
    <property type="match status" value="1"/>
</dbReference>
<evidence type="ECO:0000256" key="7">
    <source>
        <dbReference type="ARBA" id="ARBA00022833"/>
    </source>
</evidence>
<gene>
    <name evidence="14" type="primary">Nep5</name>
</gene>
<evidence type="ECO:0000256" key="10">
    <source>
        <dbReference type="SAM" id="Phobius"/>
    </source>
</evidence>
<evidence type="ECO:0000259" key="11">
    <source>
        <dbReference type="Pfam" id="PF01431"/>
    </source>
</evidence>
<keyword evidence="6" id="KW-0378">Hydrolase</keyword>
<name>A0A6P4JQ96_DROKI</name>
<keyword evidence="10" id="KW-0812">Transmembrane</keyword>
<keyword evidence="10" id="KW-0472">Membrane</keyword>
<dbReference type="InterPro" id="IPR018497">
    <property type="entry name" value="Peptidase_M13_C"/>
</dbReference>
<dbReference type="Pfam" id="PF05649">
    <property type="entry name" value="Peptidase_M13_N"/>
    <property type="match status" value="1"/>
</dbReference>
<evidence type="ECO:0000256" key="8">
    <source>
        <dbReference type="ARBA" id="ARBA00023049"/>
    </source>
</evidence>
<feature type="region of interest" description="Disordered" evidence="9">
    <location>
        <begin position="339"/>
        <end position="363"/>
    </location>
</feature>
<dbReference type="Pfam" id="PF01431">
    <property type="entry name" value="Peptidase_M13"/>
    <property type="match status" value="1"/>
</dbReference>
<evidence type="ECO:0000256" key="3">
    <source>
        <dbReference type="ARBA" id="ARBA00007357"/>
    </source>
</evidence>
<evidence type="ECO:0000313" key="13">
    <source>
        <dbReference type="Proteomes" id="UP001652661"/>
    </source>
</evidence>
<keyword evidence="5" id="KW-0479">Metal-binding</keyword>
<dbReference type="SUPFAM" id="SSF55486">
    <property type="entry name" value="Metalloproteases ('zincins'), catalytic domain"/>
    <property type="match status" value="1"/>
</dbReference>
<feature type="transmembrane region" description="Helical" evidence="10">
    <location>
        <begin position="105"/>
        <end position="128"/>
    </location>
</feature>
<dbReference type="CDD" id="cd08662">
    <property type="entry name" value="M13"/>
    <property type="match status" value="1"/>
</dbReference>
<dbReference type="GO" id="GO:0016485">
    <property type="term" value="P:protein processing"/>
    <property type="evidence" value="ECO:0007669"/>
    <property type="project" value="TreeGrafter"/>
</dbReference>
<keyword evidence="4" id="KW-0645">Protease</keyword>
<dbReference type="Gene3D" id="1.10.1380.10">
    <property type="entry name" value="Neutral endopeptidase , domain2"/>
    <property type="match status" value="1"/>
</dbReference>
<dbReference type="InterPro" id="IPR024079">
    <property type="entry name" value="MetalloPept_cat_dom_sf"/>
</dbReference>
<dbReference type="Proteomes" id="UP001652661">
    <property type="component" value="Chromosome 3R"/>
</dbReference>
<dbReference type="PRINTS" id="PR00786">
    <property type="entry name" value="NEPRILYSIN"/>
</dbReference>
<dbReference type="GO" id="GO:0004222">
    <property type="term" value="F:metalloendopeptidase activity"/>
    <property type="evidence" value="ECO:0007669"/>
    <property type="project" value="InterPro"/>
</dbReference>
<evidence type="ECO:0000256" key="2">
    <source>
        <dbReference type="ARBA" id="ARBA00004401"/>
    </source>
</evidence>
<dbReference type="GO" id="GO:0046872">
    <property type="term" value="F:metal ion binding"/>
    <property type="evidence" value="ECO:0007669"/>
    <property type="project" value="UniProtKB-KW"/>
</dbReference>
<organism evidence="13 14">
    <name type="scientific">Drosophila kikkawai</name>
    <name type="common">Fruit fly</name>
    <dbReference type="NCBI Taxonomy" id="30033"/>
    <lineage>
        <taxon>Eukaryota</taxon>
        <taxon>Metazoa</taxon>
        <taxon>Ecdysozoa</taxon>
        <taxon>Arthropoda</taxon>
        <taxon>Hexapoda</taxon>
        <taxon>Insecta</taxon>
        <taxon>Pterygota</taxon>
        <taxon>Neoptera</taxon>
        <taxon>Endopterygota</taxon>
        <taxon>Diptera</taxon>
        <taxon>Brachycera</taxon>
        <taxon>Muscomorpha</taxon>
        <taxon>Ephydroidea</taxon>
        <taxon>Drosophilidae</taxon>
        <taxon>Drosophila</taxon>
        <taxon>Sophophora</taxon>
    </lineage>
</organism>
<reference evidence="14" key="1">
    <citation type="submission" date="2025-08" db="UniProtKB">
        <authorList>
            <consortium name="RefSeq"/>
        </authorList>
    </citation>
    <scope>IDENTIFICATION</scope>
    <source>
        <strain evidence="14">14028-0561.14</strain>
        <tissue evidence="14">Whole fly</tissue>
    </source>
</reference>
<evidence type="ECO:0000256" key="6">
    <source>
        <dbReference type="ARBA" id="ARBA00022801"/>
    </source>
</evidence>
<keyword evidence="8" id="KW-0482">Metalloprotease</keyword>
<evidence type="ECO:0000256" key="9">
    <source>
        <dbReference type="SAM" id="MobiDB-lite"/>
    </source>
</evidence>
<comment type="similarity">
    <text evidence="3">Belongs to the peptidase M13 family.</text>
</comment>
<dbReference type="PANTHER" id="PTHR11733:SF133">
    <property type="entry name" value="PHOSPHATE-REGULATING NEUTRAL ENDOPEPTIDASE PHEX"/>
    <property type="match status" value="1"/>
</dbReference>
<evidence type="ECO:0000259" key="12">
    <source>
        <dbReference type="Pfam" id="PF05649"/>
    </source>
</evidence>
<keyword evidence="7" id="KW-0862">Zinc</keyword>
<dbReference type="GO" id="GO:0005886">
    <property type="term" value="C:plasma membrane"/>
    <property type="evidence" value="ECO:0007669"/>
    <property type="project" value="UniProtKB-SubCell"/>
</dbReference>
<dbReference type="PROSITE" id="PS51885">
    <property type="entry name" value="NEPRILYSIN"/>
    <property type="match status" value="1"/>
</dbReference>
<comment type="cofactor">
    <cofactor evidence="1">
        <name>Zn(2+)</name>
        <dbReference type="ChEBI" id="CHEBI:29105"/>
    </cofactor>
</comment>
<proteinExistence type="inferred from homology"/>
<dbReference type="AlphaFoldDB" id="A0A6P4JQ96"/>
<dbReference type="Gene3D" id="3.40.390.10">
    <property type="entry name" value="Collagenase (Catalytic Domain)"/>
    <property type="match status" value="1"/>
</dbReference>
<feature type="domain" description="Peptidase M13 C-terminal" evidence="11">
    <location>
        <begin position="681"/>
        <end position="883"/>
    </location>
</feature>
<dbReference type="InterPro" id="IPR042089">
    <property type="entry name" value="Peptidase_M13_dom_2"/>
</dbReference>
<dbReference type="InterPro" id="IPR000718">
    <property type="entry name" value="Peptidase_M13"/>
</dbReference>
<feature type="compositionally biased region" description="Acidic residues" evidence="9">
    <location>
        <begin position="341"/>
        <end position="358"/>
    </location>
</feature>
<dbReference type="InterPro" id="IPR008753">
    <property type="entry name" value="Peptidase_M13_N"/>
</dbReference>